<feature type="non-terminal residue" evidence="8">
    <location>
        <position position="346"/>
    </location>
</feature>
<evidence type="ECO:0000256" key="5">
    <source>
        <dbReference type="SAM" id="MobiDB-lite"/>
    </source>
</evidence>
<evidence type="ECO:0000256" key="1">
    <source>
        <dbReference type="ARBA" id="ARBA00022490"/>
    </source>
</evidence>
<name>A0ABN7NXW5_TIMPD</name>
<gene>
    <name evidence="8" type="ORF">TPAB3V08_LOCUS7501</name>
</gene>
<feature type="region of interest" description="Disordered" evidence="5">
    <location>
        <begin position="299"/>
        <end position="318"/>
    </location>
</feature>
<dbReference type="PANTHER" id="PTHR14005:SF0">
    <property type="entry name" value="EUKARYOTIC TRANSLATION INITIATION FACTOR 3 SUBUNIT A"/>
    <property type="match status" value="1"/>
</dbReference>
<evidence type="ECO:0000256" key="4">
    <source>
        <dbReference type="ARBA" id="ARBA00022917"/>
    </source>
</evidence>
<keyword evidence="3" id="KW-0694">RNA-binding</keyword>
<keyword evidence="9" id="KW-1185">Reference proteome</keyword>
<evidence type="ECO:0000313" key="9">
    <source>
        <dbReference type="Proteomes" id="UP001153148"/>
    </source>
</evidence>
<evidence type="ECO:0000259" key="7">
    <source>
        <dbReference type="PROSITE" id="PS50250"/>
    </source>
</evidence>
<dbReference type="InterPro" id="IPR000717">
    <property type="entry name" value="PCI_dom"/>
</dbReference>
<evidence type="ECO:0000256" key="6">
    <source>
        <dbReference type="SAM" id="SignalP"/>
    </source>
</evidence>
<evidence type="ECO:0000313" key="8">
    <source>
        <dbReference type="EMBL" id="CAG2060545.1"/>
    </source>
</evidence>
<comment type="caution">
    <text evidence="8">The sequence shown here is derived from an EMBL/GenBank/DDBJ whole genome shotgun (WGS) entry which is preliminary data.</text>
</comment>
<accession>A0ABN7NXW5</accession>
<dbReference type="Gene3D" id="1.25.40.860">
    <property type="match status" value="1"/>
</dbReference>
<feature type="signal peptide" evidence="6">
    <location>
        <begin position="1"/>
        <end position="21"/>
    </location>
</feature>
<keyword evidence="4" id="KW-0648">Protein biosynthesis</keyword>
<proteinExistence type="predicted"/>
<feature type="domain" description="PCI" evidence="7">
    <location>
        <begin position="2"/>
        <end position="183"/>
    </location>
</feature>
<keyword evidence="6" id="KW-0732">Signal</keyword>
<dbReference type="Pfam" id="PF01399">
    <property type="entry name" value="PCI"/>
    <property type="match status" value="1"/>
</dbReference>
<evidence type="ECO:0000256" key="2">
    <source>
        <dbReference type="ARBA" id="ARBA00022540"/>
    </source>
</evidence>
<dbReference type="PANTHER" id="PTHR14005">
    <property type="entry name" value="EUKARYOTIC TRANSLATION INITIATION FACTOR 3, THETA SUBUNIT"/>
    <property type="match status" value="1"/>
</dbReference>
<reference evidence="8" key="1">
    <citation type="submission" date="2021-03" db="EMBL/GenBank/DDBJ databases">
        <authorList>
            <person name="Tran Van P."/>
        </authorList>
    </citation>
    <scope>NUCLEOTIDE SEQUENCE</scope>
</reference>
<dbReference type="Pfam" id="PF22591">
    <property type="entry name" value="eIF3a_PCI_TPR-like"/>
    <property type="match status" value="1"/>
</dbReference>
<dbReference type="InterPro" id="IPR027512">
    <property type="entry name" value="EIF3A"/>
</dbReference>
<feature type="region of interest" description="Disordered" evidence="5">
    <location>
        <begin position="324"/>
        <end position="346"/>
    </location>
</feature>
<sequence>MYSRMACRVLLATLSIPLPSAHPEFDRFIETDKSPLEKAQRLAILLGLTQPPTRASLLKDIVRVNVVSLASPQLQDLYHWLEVEFHPLLLCGRVHSVIEQLAVDEGSPLQQYVLALQDVTLVRLIRQVSQVYQTIKFERVLQLAVFTTHFHLERLLVDCVRHNDMQIRIDHGAKCIHFGMDLSESQREDHPEGPTLQSMPSEQVRNQLVNMATVLHRAMNTINPHKKKADRDKLRAQMVQHYHDTKQREHQRILARHKIIEDRKEYLERLNTVREEEEARRQEELARQQMLAELKRLEQEREERERKRQENEIQQIKDRQLKEKMQQISLTSHGQKILRKFDEDVS</sequence>
<feature type="chain" id="PRO_5046648872" description="PCI domain-containing protein" evidence="6">
    <location>
        <begin position="22"/>
        <end position="346"/>
    </location>
</feature>
<organism evidence="8 9">
    <name type="scientific">Timema podura</name>
    <name type="common">Walking stick</name>
    <dbReference type="NCBI Taxonomy" id="61482"/>
    <lineage>
        <taxon>Eukaryota</taxon>
        <taxon>Metazoa</taxon>
        <taxon>Ecdysozoa</taxon>
        <taxon>Arthropoda</taxon>
        <taxon>Hexapoda</taxon>
        <taxon>Insecta</taxon>
        <taxon>Pterygota</taxon>
        <taxon>Neoptera</taxon>
        <taxon>Polyneoptera</taxon>
        <taxon>Phasmatodea</taxon>
        <taxon>Timematodea</taxon>
        <taxon>Timematoidea</taxon>
        <taxon>Timematidae</taxon>
        <taxon>Timema</taxon>
    </lineage>
</organism>
<dbReference type="SMART" id="SM00088">
    <property type="entry name" value="PINT"/>
    <property type="match status" value="1"/>
</dbReference>
<keyword evidence="1" id="KW-0963">Cytoplasm</keyword>
<dbReference type="PROSITE" id="PS50250">
    <property type="entry name" value="PCI"/>
    <property type="match status" value="1"/>
</dbReference>
<keyword evidence="2" id="KW-0396">Initiation factor</keyword>
<dbReference type="EMBL" id="CAJPIN010012711">
    <property type="protein sequence ID" value="CAG2060545.1"/>
    <property type="molecule type" value="Genomic_DNA"/>
</dbReference>
<dbReference type="InterPro" id="IPR054711">
    <property type="entry name" value="eIF3a_PCI_TPR-like"/>
</dbReference>
<evidence type="ECO:0000256" key="3">
    <source>
        <dbReference type="ARBA" id="ARBA00022884"/>
    </source>
</evidence>
<dbReference type="Proteomes" id="UP001153148">
    <property type="component" value="Unassembled WGS sequence"/>
</dbReference>
<protein>
    <recommendedName>
        <fullName evidence="7">PCI domain-containing protein</fullName>
    </recommendedName>
</protein>